<dbReference type="PANTHER" id="PTHR43581:SF4">
    <property type="entry name" value="ATP_GTP PHOSPHATASE"/>
    <property type="match status" value="1"/>
</dbReference>
<dbReference type="Gene3D" id="3.40.50.300">
    <property type="entry name" value="P-loop containing nucleotide triphosphate hydrolases"/>
    <property type="match status" value="2"/>
</dbReference>
<accession>A0ABS2V4M8</accession>
<dbReference type="InterPro" id="IPR003959">
    <property type="entry name" value="ATPase_AAA_core"/>
</dbReference>
<evidence type="ECO:0000259" key="2">
    <source>
        <dbReference type="Pfam" id="PF13304"/>
    </source>
</evidence>
<sequence>MGEKLHLGKVEARGFKSLLDIDVPLRQGVTVIVGENNAGKSNFIDALRLLTDPLDGRRNRWWEPDDVHPWADGGAQLTAVYAGLEDVEAATHLQARVPASEEPDLQRGNHARYSVVFARPAEGERAPRPVWSAGRLLDDPEPEARRAVRHVYLPPMRNAQQELASSSGNRLRLILAAELGGEKAIKAFEEEQAKHFRYLEQHDKIKAVRGRINDPLNLLTAGAHPQHMGLSFADPTLVSIARALRTRMSDEGLDVEDIARSGLGYANLLYIATVLAELEAARGADLTLFLVEEPEAHLHPQLQNLLLEHLKSRALQSQTFEPEAEGAPLGRIQVVITTHSPVLAAATTVKDLVILKRRRTPAPEAKTVKDAVADVAVPAPQPTVPEAEPQPPEAAAFAFTTAAVPVAAIPFTRHEPAKLDRYLDITKSAMLFGTRVILVEGLAEALLMPAFARLVLDAIPDERARTRAKAVFRGSCIVAVDGVDFTPYLRALLAGVSGVRIADRVVVITDQDPTKKTTEPDDEAAEPPLPDTAAEDRTETTETGFNRAAFLTKHLQDWDVPEDCFRISESRPTLEPELMRPENRALLKDVFLDLRPKSAHRWKPVDDATTPDEQAAAFGTLFTDGSNKLPKGDYAYRLAERLATRPDNFRVPEHLATAIRWIADVEGGRR</sequence>
<dbReference type="PANTHER" id="PTHR43581">
    <property type="entry name" value="ATP/GTP PHOSPHATASE"/>
    <property type="match status" value="1"/>
</dbReference>
<dbReference type="Pfam" id="PF20469">
    <property type="entry name" value="OLD-like_TOPRIM"/>
    <property type="match status" value="1"/>
</dbReference>
<organism evidence="4 5">
    <name type="scientific">Streptomyces zhihengii</name>
    <dbReference type="NCBI Taxonomy" id="1818004"/>
    <lineage>
        <taxon>Bacteria</taxon>
        <taxon>Bacillati</taxon>
        <taxon>Actinomycetota</taxon>
        <taxon>Actinomycetes</taxon>
        <taxon>Kitasatosporales</taxon>
        <taxon>Streptomycetaceae</taxon>
        <taxon>Streptomyces</taxon>
    </lineage>
</organism>
<evidence type="ECO:0000256" key="1">
    <source>
        <dbReference type="SAM" id="MobiDB-lite"/>
    </source>
</evidence>
<dbReference type="EMBL" id="JAFEJA010000004">
    <property type="protein sequence ID" value="MBM9624799.1"/>
    <property type="molecule type" value="Genomic_DNA"/>
</dbReference>
<dbReference type="RefSeq" id="WP_205378983.1">
    <property type="nucleotide sequence ID" value="NZ_JAFEJA010000004.1"/>
</dbReference>
<feature type="domain" description="ATPase AAA-type core" evidence="2">
    <location>
        <begin position="29"/>
        <end position="343"/>
    </location>
</feature>
<keyword evidence="5" id="KW-1185">Reference proteome</keyword>
<evidence type="ECO:0000259" key="3">
    <source>
        <dbReference type="Pfam" id="PF20469"/>
    </source>
</evidence>
<gene>
    <name evidence="4" type="ORF">JE024_40480</name>
</gene>
<dbReference type="InterPro" id="IPR027417">
    <property type="entry name" value="P-loop_NTPase"/>
</dbReference>
<geneLocation type="plasmid" evidence="4">
    <name>unnamed2</name>
</geneLocation>
<reference evidence="4 5" key="1">
    <citation type="journal article" date="2016" name="Arch. Microbiol.">
        <title>Streptomyces zhihengii sp. nov., isolated from rhizospheric soil of Psammosilene tunicoides.</title>
        <authorList>
            <person name="Huang M.J."/>
            <person name="Fei J.J."/>
            <person name="Salam N."/>
            <person name="Kim C.J."/>
            <person name="Hozzein W.N."/>
            <person name="Xiao M."/>
            <person name="Huang H.Q."/>
            <person name="Li W.J."/>
        </authorList>
    </citation>
    <scope>NUCLEOTIDE SEQUENCE [LARGE SCALE GENOMIC DNA]</scope>
    <source>
        <strain evidence="4 5">YIM T102</strain>
    </source>
</reference>
<feature type="domain" description="OLD protein-like TOPRIM" evidence="3">
    <location>
        <begin position="431"/>
        <end position="512"/>
    </location>
</feature>
<dbReference type="Proteomes" id="UP000664109">
    <property type="component" value="Unassembled WGS sequence"/>
</dbReference>
<keyword evidence="4" id="KW-0614">Plasmid</keyword>
<proteinExistence type="predicted"/>
<evidence type="ECO:0000313" key="4">
    <source>
        <dbReference type="EMBL" id="MBM9624799.1"/>
    </source>
</evidence>
<comment type="caution">
    <text evidence="4">The sequence shown here is derived from an EMBL/GenBank/DDBJ whole genome shotgun (WGS) entry which is preliminary data.</text>
</comment>
<protein>
    <submittedName>
        <fullName evidence="4">AAA family ATPase</fullName>
    </submittedName>
</protein>
<dbReference type="CDD" id="cd01026">
    <property type="entry name" value="TOPRIM_OLD"/>
    <property type="match status" value="1"/>
</dbReference>
<name>A0ABS2V4M8_9ACTN</name>
<dbReference type="InterPro" id="IPR051396">
    <property type="entry name" value="Bact_Antivir_Def_Nuclease"/>
</dbReference>
<dbReference type="Pfam" id="PF13304">
    <property type="entry name" value="AAA_21"/>
    <property type="match status" value="1"/>
</dbReference>
<feature type="region of interest" description="Disordered" evidence="1">
    <location>
        <begin position="512"/>
        <end position="540"/>
    </location>
</feature>
<evidence type="ECO:0000313" key="5">
    <source>
        <dbReference type="Proteomes" id="UP000664109"/>
    </source>
</evidence>
<dbReference type="SUPFAM" id="SSF52540">
    <property type="entry name" value="P-loop containing nucleoside triphosphate hydrolases"/>
    <property type="match status" value="1"/>
</dbReference>
<dbReference type="InterPro" id="IPR034139">
    <property type="entry name" value="TOPRIM_OLD"/>
</dbReference>